<reference evidence="11" key="2">
    <citation type="submission" date="2012-01" db="EMBL/GenBank/DDBJ databases">
        <title>Complete sequence of chromosome of Marinitoga piezophila KA3.</title>
        <authorList>
            <person name="Lucas S."/>
            <person name="Han J."/>
            <person name="Lapidus A."/>
            <person name="Cheng J.-F."/>
            <person name="Goodwin L."/>
            <person name="Pitluck S."/>
            <person name="Peters L."/>
            <person name="Mikhailova N."/>
            <person name="Teshima H."/>
            <person name="Detter J.C."/>
            <person name="Han C."/>
            <person name="Tapia R."/>
            <person name="Land M."/>
            <person name="Hauser L."/>
            <person name="Kyrpides N."/>
            <person name="Ivanova N."/>
            <person name="Pagani I."/>
            <person name="Jebbar M."/>
            <person name="Vannier P."/>
            <person name="Oger P."/>
            <person name="Cario A."/>
            <person name="Bartlett D."/>
            <person name="Noll K.M."/>
            <person name="Woyke T."/>
        </authorList>
    </citation>
    <scope>NUCLEOTIDE SEQUENCE [LARGE SCALE GENOMIC DNA]</scope>
    <source>
        <strain evidence="11">DSM 14283 / JCM 11233 / KA3</strain>
    </source>
</reference>
<name>H2J3Q3_MARPK</name>
<feature type="transmembrane region" description="Helical" evidence="8">
    <location>
        <begin position="50"/>
        <end position="66"/>
    </location>
</feature>
<dbReference type="CDD" id="cd07571">
    <property type="entry name" value="ALP_N-acyl_transferase"/>
    <property type="match status" value="1"/>
</dbReference>
<dbReference type="Pfam" id="PF00795">
    <property type="entry name" value="CN_hydrolase"/>
    <property type="match status" value="1"/>
</dbReference>
<keyword evidence="7 8" id="KW-0012">Acyltransferase</keyword>
<evidence type="ECO:0000256" key="4">
    <source>
        <dbReference type="ARBA" id="ARBA00022692"/>
    </source>
</evidence>
<comment type="pathway">
    <text evidence="8">Protein modification; lipoprotein biosynthesis (N-acyl transfer).</text>
</comment>
<evidence type="ECO:0000313" key="11">
    <source>
        <dbReference type="Proteomes" id="UP000007161"/>
    </source>
</evidence>
<dbReference type="GO" id="GO:0016410">
    <property type="term" value="F:N-acyltransferase activity"/>
    <property type="evidence" value="ECO:0007669"/>
    <property type="project" value="UniProtKB-UniRule"/>
</dbReference>
<dbReference type="PANTHER" id="PTHR38686">
    <property type="entry name" value="APOLIPOPROTEIN N-ACYLTRANSFERASE"/>
    <property type="match status" value="1"/>
</dbReference>
<protein>
    <recommendedName>
        <fullName evidence="8">Apolipoprotein N-acyltransferase</fullName>
        <shortName evidence="8">ALP N-acyltransferase</shortName>
        <ecNumber evidence="8">2.3.1.269</ecNumber>
    </recommendedName>
</protein>
<evidence type="ECO:0000313" key="10">
    <source>
        <dbReference type="EMBL" id="AEX85795.1"/>
    </source>
</evidence>
<organism evidence="10 11">
    <name type="scientific">Marinitoga piezophila (strain DSM 14283 / JCM 11233 / KA3)</name>
    <dbReference type="NCBI Taxonomy" id="443254"/>
    <lineage>
        <taxon>Bacteria</taxon>
        <taxon>Thermotogati</taxon>
        <taxon>Thermotogota</taxon>
        <taxon>Thermotogae</taxon>
        <taxon>Petrotogales</taxon>
        <taxon>Petrotogaceae</taxon>
        <taxon>Marinitoga</taxon>
    </lineage>
</organism>
<keyword evidence="2 8" id="KW-1003">Cell membrane</keyword>
<keyword evidence="8" id="KW-0997">Cell inner membrane</keyword>
<dbReference type="UniPathway" id="UPA00666"/>
<keyword evidence="5 8" id="KW-1133">Transmembrane helix</keyword>
<proteinExistence type="inferred from homology"/>
<dbReference type="GO" id="GO:0005886">
    <property type="term" value="C:plasma membrane"/>
    <property type="evidence" value="ECO:0007669"/>
    <property type="project" value="UniProtKB-SubCell"/>
</dbReference>
<dbReference type="NCBIfam" id="TIGR00546">
    <property type="entry name" value="lnt"/>
    <property type="match status" value="1"/>
</dbReference>
<dbReference type="AlphaFoldDB" id="H2J3Q3"/>
<keyword evidence="10" id="KW-0449">Lipoprotein</keyword>
<dbReference type="InterPro" id="IPR004563">
    <property type="entry name" value="Apolipo_AcylTrfase"/>
</dbReference>
<feature type="domain" description="CN hydrolase" evidence="9">
    <location>
        <begin position="227"/>
        <end position="466"/>
    </location>
</feature>
<evidence type="ECO:0000256" key="2">
    <source>
        <dbReference type="ARBA" id="ARBA00022475"/>
    </source>
</evidence>
<feature type="transmembrane region" description="Helical" evidence="8">
    <location>
        <begin position="122"/>
        <end position="139"/>
    </location>
</feature>
<gene>
    <name evidence="8" type="primary">lnt</name>
    <name evidence="10" type="ordered locus">Marpi_1395</name>
</gene>
<dbReference type="InterPro" id="IPR036526">
    <property type="entry name" value="C-N_Hydrolase_sf"/>
</dbReference>
<evidence type="ECO:0000256" key="5">
    <source>
        <dbReference type="ARBA" id="ARBA00022989"/>
    </source>
</evidence>
<keyword evidence="6 8" id="KW-0472">Membrane</keyword>
<dbReference type="eggNOG" id="COG0815">
    <property type="taxonomic scope" value="Bacteria"/>
</dbReference>
<dbReference type="InterPro" id="IPR003010">
    <property type="entry name" value="C-N_Hydrolase"/>
</dbReference>
<comment type="similarity">
    <text evidence="8">Belongs to the CN hydrolase family. Apolipoprotein N-acyltransferase subfamily.</text>
</comment>
<comment type="function">
    <text evidence="8">Catalyzes the phospholipid dependent N-acylation of the N-terminal cysteine of apolipoprotein, the last step in lipoprotein maturation.</text>
</comment>
<feature type="transmembrane region" description="Helical" evidence="8">
    <location>
        <begin position="191"/>
        <end position="208"/>
    </location>
</feature>
<dbReference type="Gene3D" id="3.60.110.10">
    <property type="entry name" value="Carbon-nitrogen hydrolase"/>
    <property type="match status" value="1"/>
</dbReference>
<keyword evidence="4 8" id="KW-0812">Transmembrane</keyword>
<dbReference type="KEGG" id="mpz:Marpi_1395"/>
<comment type="catalytic activity">
    <reaction evidence="8">
        <text>N-terminal S-1,2-diacyl-sn-glyceryl-L-cysteinyl-[lipoprotein] + a glycerophospholipid = N-acyl-S-1,2-diacyl-sn-glyceryl-L-cysteinyl-[lipoprotein] + a 2-acyl-sn-glycero-3-phospholipid + H(+)</text>
        <dbReference type="Rhea" id="RHEA:48228"/>
        <dbReference type="Rhea" id="RHEA-COMP:14681"/>
        <dbReference type="Rhea" id="RHEA-COMP:14684"/>
        <dbReference type="ChEBI" id="CHEBI:15378"/>
        <dbReference type="ChEBI" id="CHEBI:136912"/>
        <dbReference type="ChEBI" id="CHEBI:140656"/>
        <dbReference type="ChEBI" id="CHEBI:140657"/>
        <dbReference type="ChEBI" id="CHEBI:140660"/>
        <dbReference type="EC" id="2.3.1.269"/>
    </reaction>
</comment>
<dbReference type="HOGENOM" id="CLU_019563_1_2_0"/>
<comment type="subcellular location">
    <subcellularLocation>
        <location evidence="8">Cell inner membrane</location>
        <topology evidence="8">Multi-pass membrane protein</topology>
    </subcellularLocation>
    <subcellularLocation>
        <location evidence="1">Cell membrane</location>
        <topology evidence="1">Multi-pass membrane protein</topology>
    </subcellularLocation>
</comment>
<evidence type="ECO:0000256" key="3">
    <source>
        <dbReference type="ARBA" id="ARBA00022679"/>
    </source>
</evidence>
<dbReference type="OrthoDB" id="9811121at2"/>
<evidence type="ECO:0000256" key="1">
    <source>
        <dbReference type="ARBA" id="ARBA00004651"/>
    </source>
</evidence>
<dbReference type="STRING" id="443254.Marpi_1395"/>
<reference evidence="10 11" key="1">
    <citation type="journal article" date="2012" name="J. Bacteriol.">
        <title>Complete Genome Sequence of the Thermophilic, Piezophilic, Heterotrophic Bacterium Marinitoga piezophila KA3.</title>
        <authorList>
            <person name="Lucas S."/>
            <person name="Han J."/>
            <person name="Lapidus A."/>
            <person name="Cheng J.F."/>
            <person name="Goodwin L.A."/>
            <person name="Pitluck S."/>
            <person name="Peters L."/>
            <person name="Mikhailova N."/>
            <person name="Teshima H."/>
            <person name="Detter J.C."/>
            <person name="Han C."/>
            <person name="Tapia R."/>
            <person name="Land M."/>
            <person name="Hauser L."/>
            <person name="Kyrpides N.C."/>
            <person name="Ivanova N."/>
            <person name="Pagani I."/>
            <person name="Vannier P."/>
            <person name="Oger P."/>
            <person name="Bartlett D.H."/>
            <person name="Noll K.M."/>
            <person name="Woyke T."/>
            <person name="Jebbar M."/>
        </authorList>
    </citation>
    <scope>NUCLEOTIDE SEQUENCE [LARGE SCALE GENOMIC DNA]</scope>
    <source>
        <strain evidence="11">DSM 14283 / JCM 11233 / KA3</strain>
    </source>
</reference>
<feature type="transmembrane region" description="Helical" evidence="8">
    <location>
        <begin position="474"/>
        <end position="491"/>
    </location>
</feature>
<feature type="transmembrane region" description="Helical" evidence="8">
    <location>
        <begin position="20"/>
        <end position="38"/>
    </location>
</feature>
<dbReference type="InterPro" id="IPR045378">
    <property type="entry name" value="LNT_N"/>
</dbReference>
<sequence>MNYILPLISGILTGLSMPGNLSSFLVWFSVAPFIYSFVNSKKTLERLIKVFLYSYSLMVTTLWWEVPVLTKNIPEVIKTFPGYIGFFSYLLMILILTIPYYIIWILGELYFRKSRVINKTSLILFSVFSYAAAEILKQFGDLAFTGANLSDALYMHTGFLQILPFTGSIGLTILILFVNAYIAFSPERERLKIGIFIIGILYIINFTISEKLPMINTSENSVKISVFQTNVPQEVKYSNDMWKSYVEISKYIEKSKDNSELLILPEAVFIKDIRNDEIFKVIKEAIKLSDKNWLMGFPTVDYEKREYYNSAIYINKNGEIENIYNKIRLMPFAEFLPYKSVFSLFSFFKLVSFYTPGDEYSILNLNGKKFSVQICFETYFPELSRNFTKNGAQFLVAISNDGWFSHKTALLQHFSKSVLRAAENRRTFIQVSNTGITGIVDKYGRIINTLPTHTYKGAQFSVPLNNEITFYTKYANIIIVIILILAIIFSLI</sequence>
<feature type="transmembrane region" description="Helical" evidence="8">
    <location>
        <begin position="86"/>
        <end position="110"/>
    </location>
</feature>
<accession>H2J3Q3</accession>
<feature type="transmembrane region" description="Helical" evidence="8">
    <location>
        <begin position="159"/>
        <end position="184"/>
    </location>
</feature>
<dbReference type="RefSeq" id="WP_014296866.1">
    <property type="nucleotide sequence ID" value="NC_016751.1"/>
</dbReference>
<evidence type="ECO:0000256" key="7">
    <source>
        <dbReference type="ARBA" id="ARBA00023315"/>
    </source>
</evidence>
<dbReference type="Proteomes" id="UP000007161">
    <property type="component" value="Chromosome"/>
</dbReference>
<dbReference type="EC" id="2.3.1.269" evidence="8"/>
<dbReference type="Pfam" id="PF20154">
    <property type="entry name" value="LNT_N"/>
    <property type="match status" value="1"/>
</dbReference>
<dbReference type="EMBL" id="CP003257">
    <property type="protein sequence ID" value="AEX85795.1"/>
    <property type="molecule type" value="Genomic_DNA"/>
</dbReference>
<evidence type="ECO:0000259" key="9">
    <source>
        <dbReference type="PROSITE" id="PS50263"/>
    </source>
</evidence>
<evidence type="ECO:0000256" key="8">
    <source>
        <dbReference type="HAMAP-Rule" id="MF_01148"/>
    </source>
</evidence>
<evidence type="ECO:0000256" key="6">
    <source>
        <dbReference type="ARBA" id="ARBA00023136"/>
    </source>
</evidence>
<keyword evidence="11" id="KW-1185">Reference proteome</keyword>
<keyword evidence="3 8" id="KW-0808">Transferase</keyword>
<dbReference type="SUPFAM" id="SSF56317">
    <property type="entry name" value="Carbon-nitrogen hydrolase"/>
    <property type="match status" value="1"/>
</dbReference>
<dbReference type="HAMAP" id="MF_01148">
    <property type="entry name" value="Lnt"/>
    <property type="match status" value="1"/>
</dbReference>
<dbReference type="PROSITE" id="PS50263">
    <property type="entry name" value="CN_HYDROLASE"/>
    <property type="match status" value="1"/>
</dbReference>
<dbReference type="PANTHER" id="PTHR38686:SF1">
    <property type="entry name" value="APOLIPOPROTEIN N-ACYLTRANSFERASE"/>
    <property type="match status" value="1"/>
</dbReference>
<dbReference type="GO" id="GO:0042158">
    <property type="term" value="P:lipoprotein biosynthetic process"/>
    <property type="evidence" value="ECO:0007669"/>
    <property type="project" value="UniProtKB-UniRule"/>
</dbReference>